<evidence type="ECO:0000313" key="2">
    <source>
        <dbReference type="EMBL" id="RGV06612.1"/>
    </source>
</evidence>
<protein>
    <recommendedName>
        <fullName evidence="4">Lipoprotein</fullName>
    </recommendedName>
</protein>
<proteinExistence type="predicted"/>
<name>A0A412VJA6_PHOVU</name>
<sequence length="89" mass="10376">MKKVFYCIAFALLLLCSCKSYHYNDNRSFLLTTGKERHISEVSPLPRSIGPKRDNRFGEAFEKASEEAMFKADSILRNKYPQFYEKGKD</sequence>
<feature type="chain" id="PRO_5019156521" description="Lipoprotein" evidence="1">
    <location>
        <begin position="23"/>
        <end position="89"/>
    </location>
</feature>
<keyword evidence="1" id="KW-0732">Signal</keyword>
<dbReference type="PROSITE" id="PS51257">
    <property type="entry name" value="PROKAR_LIPOPROTEIN"/>
    <property type="match status" value="1"/>
</dbReference>
<dbReference type="AlphaFoldDB" id="A0A412VJA6"/>
<evidence type="ECO:0000313" key="3">
    <source>
        <dbReference type="Proteomes" id="UP000285379"/>
    </source>
</evidence>
<dbReference type="EMBL" id="QRYT01000037">
    <property type="protein sequence ID" value="RGV06612.1"/>
    <property type="molecule type" value="Genomic_DNA"/>
</dbReference>
<evidence type="ECO:0008006" key="4">
    <source>
        <dbReference type="Google" id="ProtNLM"/>
    </source>
</evidence>
<organism evidence="2 3">
    <name type="scientific">Phocaeicola vulgatus</name>
    <name type="common">Bacteroides vulgatus</name>
    <dbReference type="NCBI Taxonomy" id="821"/>
    <lineage>
        <taxon>Bacteria</taxon>
        <taxon>Pseudomonadati</taxon>
        <taxon>Bacteroidota</taxon>
        <taxon>Bacteroidia</taxon>
        <taxon>Bacteroidales</taxon>
        <taxon>Bacteroidaceae</taxon>
        <taxon>Phocaeicola</taxon>
    </lineage>
</organism>
<feature type="signal peptide" evidence="1">
    <location>
        <begin position="1"/>
        <end position="22"/>
    </location>
</feature>
<reference evidence="2 3" key="1">
    <citation type="submission" date="2018-08" db="EMBL/GenBank/DDBJ databases">
        <title>A genome reference for cultivated species of the human gut microbiota.</title>
        <authorList>
            <person name="Zou Y."/>
            <person name="Xue W."/>
            <person name="Luo G."/>
        </authorList>
    </citation>
    <scope>NUCLEOTIDE SEQUENCE [LARGE SCALE GENOMIC DNA]</scope>
    <source>
        <strain evidence="2 3">AF14-8</strain>
    </source>
</reference>
<accession>A0A412VJA6</accession>
<dbReference type="RefSeq" id="WP_117866534.1">
    <property type="nucleotide sequence ID" value="NZ_QRYT01000037.1"/>
</dbReference>
<comment type="caution">
    <text evidence="2">The sequence shown here is derived from an EMBL/GenBank/DDBJ whole genome shotgun (WGS) entry which is preliminary data.</text>
</comment>
<evidence type="ECO:0000256" key="1">
    <source>
        <dbReference type="SAM" id="SignalP"/>
    </source>
</evidence>
<dbReference type="Proteomes" id="UP000285379">
    <property type="component" value="Unassembled WGS sequence"/>
</dbReference>
<gene>
    <name evidence="2" type="ORF">DWW27_14770</name>
</gene>